<evidence type="ECO:0000256" key="1">
    <source>
        <dbReference type="ARBA" id="ARBA00003394"/>
    </source>
</evidence>
<keyword evidence="11" id="KW-1185">Reference proteome</keyword>
<feature type="domain" description="3-deoxy-D-manno-octulosonic-acid transferase N-terminal" evidence="9">
    <location>
        <begin position="29"/>
        <end position="186"/>
    </location>
</feature>
<evidence type="ECO:0000259" key="9">
    <source>
        <dbReference type="Pfam" id="PF04413"/>
    </source>
</evidence>
<evidence type="ECO:0000256" key="5">
    <source>
        <dbReference type="ARBA" id="ARBA00022679"/>
    </source>
</evidence>
<dbReference type="Gene3D" id="3.40.50.2000">
    <property type="entry name" value="Glycogen Phosphorylase B"/>
    <property type="match status" value="1"/>
</dbReference>
<evidence type="ECO:0000256" key="4">
    <source>
        <dbReference type="ARBA" id="ARBA00019077"/>
    </source>
</evidence>
<dbReference type="AlphaFoldDB" id="A0A7W6Q460"/>
<comment type="similarity">
    <text evidence="8">Belongs to the glycosyltransferase group 1 family.</text>
</comment>
<dbReference type="GO" id="GO:0009245">
    <property type="term" value="P:lipid A biosynthetic process"/>
    <property type="evidence" value="ECO:0007669"/>
    <property type="project" value="TreeGrafter"/>
</dbReference>
<keyword evidence="8" id="KW-0448">Lipopolysaccharide biosynthesis</keyword>
<accession>A0A7W6Q460</accession>
<dbReference type="PANTHER" id="PTHR42755">
    <property type="entry name" value="3-DEOXY-MANNO-OCTULOSONATE CYTIDYLYLTRANSFERASE"/>
    <property type="match status" value="1"/>
</dbReference>
<evidence type="ECO:0000256" key="8">
    <source>
        <dbReference type="RuleBase" id="RU365103"/>
    </source>
</evidence>
<dbReference type="PANTHER" id="PTHR42755:SF1">
    <property type="entry name" value="3-DEOXY-D-MANNO-OCTULOSONIC ACID TRANSFERASE, MITOCHONDRIAL-RELATED"/>
    <property type="match status" value="1"/>
</dbReference>
<evidence type="ECO:0000313" key="11">
    <source>
        <dbReference type="Proteomes" id="UP000565745"/>
    </source>
</evidence>
<gene>
    <name evidence="10" type="ORF">GGR93_000121</name>
</gene>
<dbReference type="EC" id="2.4.99.12" evidence="3 8"/>
<dbReference type="GO" id="GO:0043842">
    <property type="term" value="F:Kdo transferase activity"/>
    <property type="evidence" value="ECO:0007669"/>
    <property type="project" value="UniProtKB-EC"/>
</dbReference>
<comment type="function">
    <text evidence="1 8">Involved in lipopolysaccharide (LPS) biosynthesis. Catalyzes the transfer of 3-deoxy-D-manno-octulosonate (Kdo) residue(s) from CMP-Kdo to lipid IV(A), the tetraacyldisaccharide-1,4'-bisphosphate precursor of lipid A.</text>
</comment>
<dbReference type="GO" id="GO:0009244">
    <property type="term" value="P:lipopolysaccharide core region biosynthetic process"/>
    <property type="evidence" value="ECO:0007669"/>
    <property type="project" value="UniProtKB-UniRule"/>
</dbReference>
<comment type="subcellular location">
    <subcellularLocation>
        <location evidence="8">Cell membrane</location>
    </subcellularLocation>
</comment>
<comment type="caution">
    <text evidence="10">The sequence shown here is derived from an EMBL/GenBank/DDBJ whole genome shotgun (WGS) entry which is preliminary data.</text>
</comment>
<keyword evidence="8" id="KW-0472">Membrane</keyword>
<keyword evidence="10" id="KW-0328">Glycosyltransferase</keyword>
<dbReference type="UniPathway" id="UPA00958"/>
<dbReference type="InterPro" id="IPR007507">
    <property type="entry name" value="Glycos_transf_N"/>
</dbReference>
<dbReference type="EMBL" id="JACIFU010000001">
    <property type="protein sequence ID" value="MBB4172360.1"/>
    <property type="molecule type" value="Genomic_DNA"/>
</dbReference>
<reference evidence="10 11" key="1">
    <citation type="submission" date="2020-08" db="EMBL/GenBank/DDBJ databases">
        <title>Genomic Encyclopedia of Type Strains, Phase IV (KMG-IV): sequencing the most valuable type-strain genomes for metagenomic binning, comparative biology and taxonomic classification.</title>
        <authorList>
            <person name="Goeker M."/>
        </authorList>
    </citation>
    <scope>NUCLEOTIDE SEQUENCE [LARGE SCALE GENOMIC DNA]</scope>
    <source>
        <strain evidence="10 11">DSM 101015</strain>
    </source>
</reference>
<evidence type="ECO:0000256" key="7">
    <source>
        <dbReference type="ARBA" id="ARBA00049183"/>
    </source>
</evidence>
<organism evidence="10 11">
    <name type="scientific">Sulfitobacter noctilucicola</name>
    <dbReference type="NCBI Taxonomy" id="1342301"/>
    <lineage>
        <taxon>Bacteria</taxon>
        <taxon>Pseudomonadati</taxon>
        <taxon>Pseudomonadota</taxon>
        <taxon>Alphaproteobacteria</taxon>
        <taxon>Rhodobacterales</taxon>
        <taxon>Roseobacteraceae</taxon>
        <taxon>Sulfitobacter</taxon>
    </lineage>
</organism>
<dbReference type="OrthoDB" id="9789797at2"/>
<dbReference type="RefSeq" id="WP_025055546.1">
    <property type="nucleotide sequence ID" value="NZ_JACIFU010000001.1"/>
</dbReference>
<protein>
    <recommendedName>
        <fullName evidence="4 8">3-deoxy-D-manno-octulosonic acid transferase</fullName>
        <shortName evidence="8">Kdo transferase</shortName>
        <ecNumber evidence="3 8">2.4.99.12</ecNumber>
    </recommendedName>
    <alternativeName>
        <fullName evidence="6 8">Lipid IV(A) 3-deoxy-D-manno-octulosonic acid transferase</fullName>
    </alternativeName>
</protein>
<dbReference type="InterPro" id="IPR038107">
    <property type="entry name" value="Glycos_transf_N_sf"/>
</dbReference>
<dbReference type="Gene3D" id="3.40.50.11720">
    <property type="entry name" value="3-Deoxy-D-manno-octulosonic-acid transferase, N-terminal domain"/>
    <property type="match status" value="1"/>
</dbReference>
<sequence>MAGSFGLATYRALVRRQEVPQAQDGVPPRPPGELVWIHAGEPRNLLAIQDLANRLTHARPGLSVLITEADKRPVVTPTNPDTHQITVPNEHPASVDAFLDHWEPDVCIWAWGGLRPNLVIETAERRCPMFLIDADAEGFDKVRSGWRPDLTRLVLSHFDVVLARSPSAARKLQHLGLGADDVEITPALVPGGQVLPVNDHDLTDLSAAMGGRPAWFATQITPKETDIVLAAHMQALRLSHRLLLIVQPRDAEAADHVAKRANDLNMPVVRWDHDQFPDDLSQVMVSENASDRGLFFRVAPVSFLGGTLVAGTGGCDPLEAAALGSAILYGPRVRHHMPSYSRLAASGAARIVNDADALGTAVSRLIAPDQAATMAHAGWDLVSEGAALTDKVMDLVQDALDMGARR</sequence>
<dbReference type="GO" id="GO:0005886">
    <property type="term" value="C:plasma membrane"/>
    <property type="evidence" value="ECO:0007669"/>
    <property type="project" value="UniProtKB-SubCell"/>
</dbReference>
<proteinExistence type="inferred from homology"/>
<evidence type="ECO:0000313" key="10">
    <source>
        <dbReference type="EMBL" id="MBB4172360.1"/>
    </source>
</evidence>
<comment type="pathway">
    <text evidence="2 8">Bacterial outer membrane biogenesis; LPS core biosynthesis.</text>
</comment>
<dbReference type="InterPro" id="IPR039901">
    <property type="entry name" value="Kdotransferase"/>
</dbReference>
<dbReference type="Proteomes" id="UP000565745">
    <property type="component" value="Unassembled WGS sequence"/>
</dbReference>
<name>A0A7W6Q460_9RHOB</name>
<dbReference type="Pfam" id="PF04413">
    <property type="entry name" value="Glycos_transf_N"/>
    <property type="match status" value="1"/>
</dbReference>
<keyword evidence="5 8" id="KW-0808">Transferase</keyword>
<dbReference type="SUPFAM" id="SSF53756">
    <property type="entry name" value="UDP-Glycosyltransferase/glycogen phosphorylase"/>
    <property type="match status" value="1"/>
</dbReference>
<comment type="catalytic activity">
    <reaction evidence="7 8">
        <text>lipid IVA (E. coli) + CMP-3-deoxy-beta-D-manno-octulosonate = alpha-Kdo-(2-&gt;6)-lipid IVA (E. coli) + CMP + H(+)</text>
        <dbReference type="Rhea" id="RHEA:28066"/>
        <dbReference type="ChEBI" id="CHEBI:15378"/>
        <dbReference type="ChEBI" id="CHEBI:58603"/>
        <dbReference type="ChEBI" id="CHEBI:60364"/>
        <dbReference type="ChEBI" id="CHEBI:60377"/>
        <dbReference type="ChEBI" id="CHEBI:85987"/>
        <dbReference type="EC" id="2.4.99.12"/>
    </reaction>
</comment>
<evidence type="ECO:0000256" key="3">
    <source>
        <dbReference type="ARBA" id="ARBA00012621"/>
    </source>
</evidence>
<evidence type="ECO:0000256" key="6">
    <source>
        <dbReference type="ARBA" id="ARBA00031445"/>
    </source>
</evidence>
<keyword evidence="8" id="KW-1003">Cell membrane</keyword>
<evidence type="ECO:0000256" key="2">
    <source>
        <dbReference type="ARBA" id="ARBA00004713"/>
    </source>
</evidence>